<comment type="catalytic activity">
    <reaction evidence="1 5">
        <text>uridine(55) in tRNA = pseudouridine(55) in tRNA</text>
        <dbReference type="Rhea" id="RHEA:42532"/>
        <dbReference type="Rhea" id="RHEA-COMP:10101"/>
        <dbReference type="Rhea" id="RHEA-COMP:10102"/>
        <dbReference type="ChEBI" id="CHEBI:65314"/>
        <dbReference type="ChEBI" id="CHEBI:65315"/>
        <dbReference type="EC" id="5.4.99.25"/>
    </reaction>
</comment>
<keyword evidence="4 5" id="KW-0413">Isomerase</keyword>
<sequence length="218" mass="24778">MNEQFLLVDKEATWTSNDVVAFLRGRFKKETKIKNLKVGHAGTLDPFATGLLIVGVGKEATRKLDEFKNLDKTYEATLKLGEISTTQDPEGEIIKTNFEAEITLEQVQNVLNNFLGHQKQIPPMHSAKKVNGQRLYELARQGIEVERQANDIEIYEIKLIEYEYPKLKIEIKCSTGTYIRQLAQDIGEALGCGAYCLELRRTQIGEYQVENAKKVKEV</sequence>
<feature type="domain" description="tRNA pseudouridylate synthase B C-terminal" evidence="7">
    <location>
        <begin position="180"/>
        <end position="212"/>
    </location>
</feature>
<dbReference type="Gene3D" id="3.30.2350.10">
    <property type="entry name" value="Pseudouridine synthase"/>
    <property type="match status" value="1"/>
</dbReference>
<feature type="active site" description="Nucleophile" evidence="5">
    <location>
        <position position="45"/>
    </location>
</feature>
<protein>
    <recommendedName>
        <fullName evidence="5">tRNA pseudouridine synthase B</fullName>
        <ecNumber evidence="5">5.4.99.25</ecNumber>
    </recommendedName>
    <alternativeName>
        <fullName evidence="5">tRNA pseudouridine(55) synthase</fullName>
        <shortName evidence="5">Psi55 synthase</shortName>
    </alternativeName>
    <alternativeName>
        <fullName evidence="5">tRNA pseudouridylate synthase</fullName>
    </alternativeName>
    <alternativeName>
        <fullName evidence="5">tRNA-uridine isomerase</fullName>
    </alternativeName>
</protein>
<dbReference type="HAMAP" id="MF_01080">
    <property type="entry name" value="TruB_bact"/>
    <property type="match status" value="1"/>
</dbReference>
<dbReference type="AlphaFoldDB" id="A0A2M7VC54"/>
<evidence type="ECO:0000313" key="9">
    <source>
        <dbReference type="Proteomes" id="UP000231453"/>
    </source>
</evidence>
<dbReference type="CDD" id="cd02573">
    <property type="entry name" value="PseudoU_synth_EcTruB"/>
    <property type="match status" value="1"/>
</dbReference>
<dbReference type="InterPro" id="IPR032819">
    <property type="entry name" value="TruB_C"/>
</dbReference>
<evidence type="ECO:0000259" key="6">
    <source>
        <dbReference type="Pfam" id="PF01509"/>
    </source>
</evidence>
<gene>
    <name evidence="5 8" type="primary">truB</name>
    <name evidence="8" type="ORF">COX80_00065</name>
</gene>
<dbReference type="Proteomes" id="UP000231453">
    <property type="component" value="Unassembled WGS sequence"/>
</dbReference>
<evidence type="ECO:0000256" key="4">
    <source>
        <dbReference type="ARBA" id="ARBA00023235"/>
    </source>
</evidence>
<keyword evidence="3 5" id="KW-0819">tRNA processing</keyword>
<dbReference type="SUPFAM" id="SSF55120">
    <property type="entry name" value="Pseudouridine synthase"/>
    <property type="match status" value="1"/>
</dbReference>
<dbReference type="EMBL" id="PFPL01000003">
    <property type="protein sequence ID" value="PIZ96953.1"/>
    <property type="molecule type" value="Genomic_DNA"/>
</dbReference>
<dbReference type="Pfam" id="PF01509">
    <property type="entry name" value="TruB_N"/>
    <property type="match status" value="1"/>
</dbReference>
<evidence type="ECO:0000256" key="1">
    <source>
        <dbReference type="ARBA" id="ARBA00000385"/>
    </source>
</evidence>
<evidence type="ECO:0000259" key="7">
    <source>
        <dbReference type="Pfam" id="PF16198"/>
    </source>
</evidence>
<dbReference type="PANTHER" id="PTHR13767:SF2">
    <property type="entry name" value="PSEUDOURIDYLATE SYNTHASE TRUB1"/>
    <property type="match status" value="1"/>
</dbReference>
<accession>A0A2M7VC54</accession>
<dbReference type="PANTHER" id="PTHR13767">
    <property type="entry name" value="TRNA-PSEUDOURIDINE SYNTHASE"/>
    <property type="match status" value="1"/>
</dbReference>
<reference evidence="9" key="1">
    <citation type="submission" date="2017-09" db="EMBL/GenBank/DDBJ databases">
        <title>Depth-based differentiation of microbial function through sediment-hosted aquifers and enrichment of novel symbionts in the deep terrestrial subsurface.</title>
        <authorList>
            <person name="Probst A.J."/>
            <person name="Ladd B."/>
            <person name="Jarett J.K."/>
            <person name="Geller-Mcgrath D.E."/>
            <person name="Sieber C.M.K."/>
            <person name="Emerson J.B."/>
            <person name="Anantharaman K."/>
            <person name="Thomas B.C."/>
            <person name="Malmstrom R."/>
            <person name="Stieglmeier M."/>
            <person name="Klingl A."/>
            <person name="Woyke T."/>
            <person name="Ryan C.M."/>
            <person name="Banfield J.F."/>
        </authorList>
    </citation>
    <scope>NUCLEOTIDE SEQUENCE [LARGE SCALE GENOMIC DNA]</scope>
</reference>
<dbReference type="InterPro" id="IPR002501">
    <property type="entry name" value="PsdUridine_synth_N"/>
</dbReference>
<dbReference type="GO" id="GO:0031119">
    <property type="term" value="P:tRNA pseudouridine synthesis"/>
    <property type="evidence" value="ECO:0007669"/>
    <property type="project" value="UniProtKB-UniRule"/>
</dbReference>
<dbReference type="InterPro" id="IPR014780">
    <property type="entry name" value="tRNA_psdUridine_synth_TruB"/>
</dbReference>
<dbReference type="InterPro" id="IPR020103">
    <property type="entry name" value="PsdUridine_synth_cat_dom_sf"/>
</dbReference>
<evidence type="ECO:0000256" key="5">
    <source>
        <dbReference type="HAMAP-Rule" id="MF_01080"/>
    </source>
</evidence>
<dbReference type="Pfam" id="PF16198">
    <property type="entry name" value="TruB_C_2"/>
    <property type="match status" value="1"/>
</dbReference>
<comment type="similarity">
    <text evidence="2 5">Belongs to the pseudouridine synthase TruB family. Type 1 subfamily.</text>
</comment>
<dbReference type="EC" id="5.4.99.25" evidence="5"/>
<dbReference type="GO" id="GO:0160148">
    <property type="term" value="F:tRNA pseudouridine(55) synthase activity"/>
    <property type="evidence" value="ECO:0007669"/>
    <property type="project" value="UniProtKB-EC"/>
</dbReference>
<organism evidence="8 9">
    <name type="scientific">Candidatus Magasanikbacteria bacterium CG_4_10_14_0_2_um_filter_33_14</name>
    <dbReference type="NCBI Taxonomy" id="1974636"/>
    <lineage>
        <taxon>Bacteria</taxon>
        <taxon>Candidatus Magasanikiibacteriota</taxon>
    </lineage>
</organism>
<proteinExistence type="inferred from homology"/>
<dbReference type="GO" id="GO:0003723">
    <property type="term" value="F:RNA binding"/>
    <property type="evidence" value="ECO:0007669"/>
    <property type="project" value="InterPro"/>
</dbReference>
<dbReference type="GO" id="GO:1990481">
    <property type="term" value="P:mRNA pseudouridine synthesis"/>
    <property type="evidence" value="ECO:0007669"/>
    <property type="project" value="TreeGrafter"/>
</dbReference>
<comment type="caution">
    <text evidence="8">The sequence shown here is derived from an EMBL/GenBank/DDBJ whole genome shotgun (WGS) entry which is preliminary data.</text>
</comment>
<evidence type="ECO:0000256" key="3">
    <source>
        <dbReference type="ARBA" id="ARBA00022694"/>
    </source>
</evidence>
<evidence type="ECO:0000256" key="2">
    <source>
        <dbReference type="ARBA" id="ARBA00005642"/>
    </source>
</evidence>
<name>A0A2M7VC54_9BACT</name>
<dbReference type="NCBIfam" id="TIGR00431">
    <property type="entry name" value="TruB"/>
    <property type="match status" value="1"/>
</dbReference>
<comment type="function">
    <text evidence="5">Responsible for synthesis of pseudouridine from uracil-55 in the psi GC loop of transfer RNAs.</text>
</comment>
<feature type="domain" description="Pseudouridine synthase II N-terminal" evidence="6">
    <location>
        <begin position="32"/>
        <end position="179"/>
    </location>
</feature>
<evidence type="ECO:0000313" key="8">
    <source>
        <dbReference type="EMBL" id="PIZ96953.1"/>
    </source>
</evidence>